<sequence length="397" mass="43882">MQNLIILLLTLFLVSACGGSEAEADSDVESIESPSVDTPSQPDTPVTPASLCEQTTSSINWEALMKEDCDDLAQYGLFVDPQTPTSDPVPPGMPYHLSTQLFTNYASKHRFIFIPEGKQAIFHPTDTFEFPIGTILTKTFSMPFDTQITNPENELLIETRLLIRRESGWTTLPYLWQNGEARLAQAGADIPHTLNHQGEVERFDYHVPSRAECKICHQINKGGSSSISPIGLKAHLLNHDIIFNGETVNQLQMWQSQSRLTGLPELSEVAHAPSLSDSGESLTQRAKGYIDINCAHCHRAEGFASISGLRLGFHIDHTSYQYGICKQPPGWNGGAKGLSYDIVPGDGEHSILLYRQELNYAKDRMPPIGRSLVHTEAIELIRQWIDSLSPTIGNCVG</sequence>
<accession>A0A3S0J4L2</accession>
<evidence type="ECO:0000256" key="2">
    <source>
        <dbReference type="SAM" id="SignalP"/>
    </source>
</evidence>
<dbReference type="OrthoDB" id="338827at2"/>
<dbReference type="Proteomes" id="UP000267448">
    <property type="component" value="Unassembled WGS sequence"/>
</dbReference>
<dbReference type="NCBIfam" id="TIGR03806">
    <property type="entry name" value="chp_HNE_0200"/>
    <property type="match status" value="1"/>
</dbReference>
<keyword evidence="2" id="KW-0732">Signal</keyword>
<keyword evidence="4" id="KW-1185">Reference proteome</keyword>
<evidence type="ECO:0000313" key="3">
    <source>
        <dbReference type="EMBL" id="RTR37847.1"/>
    </source>
</evidence>
<dbReference type="EMBL" id="RXNU01000009">
    <property type="protein sequence ID" value="RTR37847.1"/>
    <property type="molecule type" value="Genomic_DNA"/>
</dbReference>
<dbReference type="InterPro" id="IPR022269">
    <property type="entry name" value="SO_2930-like_C"/>
</dbReference>
<dbReference type="RefSeq" id="WP_126521285.1">
    <property type="nucleotide sequence ID" value="NZ_RXNU01000009.1"/>
</dbReference>
<evidence type="ECO:0008006" key="5">
    <source>
        <dbReference type="Google" id="ProtNLM"/>
    </source>
</evidence>
<evidence type="ECO:0000256" key="1">
    <source>
        <dbReference type="SAM" id="MobiDB-lite"/>
    </source>
</evidence>
<feature type="region of interest" description="Disordered" evidence="1">
    <location>
        <begin position="24"/>
        <end position="49"/>
    </location>
</feature>
<feature type="compositionally biased region" description="Polar residues" evidence="1">
    <location>
        <begin position="32"/>
        <end position="44"/>
    </location>
</feature>
<comment type="caution">
    <text evidence="3">The sequence shown here is derived from an EMBL/GenBank/DDBJ whole genome shotgun (WGS) entry which is preliminary data.</text>
</comment>
<gene>
    <name evidence="3" type="ORF">EKG38_16275</name>
</gene>
<dbReference type="AlphaFoldDB" id="A0A3S0J4L2"/>
<proteinExistence type="predicted"/>
<reference evidence="3 4" key="1">
    <citation type="submission" date="2018-12" db="EMBL/GenBank/DDBJ databases">
        <authorList>
            <person name="Yu L."/>
        </authorList>
    </citation>
    <scope>NUCLEOTIDE SEQUENCE [LARGE SCALE GENOMIC DNA]</scope>
    <source>
        <strain evidence="3 4">HAW-EB2</strain>
    </source>
</reference>
<protein>
    <recommendedName>
        <fullName evidence="5">Cytochrome c domain-containing protein</fullName>
    </recommendedName>
</protein>
<feature type="signal peptide" evidence="2">
    <location>
        <begin position="1"/>
        <end position="22"/>
    </location>
</feature>
<name>A0A3S0J4L2_9GAMM</name>
<evidence type="ECO:0000313" key="4">
    <source>
        <dbReference type="Proteomes" id="UP000267448"/>
    </source>
</evidence>
<feature type="chain" id="PRO_5018676079" description="Cytochrome c domain-containing protein" evidence="2">
    <location>
        <begin position="23"/>
        <end position="397"/>
    </location>
</feature>
<organism evidence="3 4">
    <name type="scientific">Shewanella canadensis</name>
    <dbReference type="NCBI Taxonomy" id="271096"/>
    <lineage>
        <taxon>Bacteria</taxon>
        <taxon>Pseudomonadati</taxon>
        <taxon>Pseudomonadota</taxon>
        <taxon>Gammaproteobacteria</taxon>
        <taxon>Alteromonadales</taxon>
        <taxon>Shewanellaceae</taxon>
        <taxon>Shewanella</taxon>
    </lineage>
</organism>